<protein>
    <recommendedName>
        <fullName evidence="2">Lipoprotein</fullName>
    </recommendedName>
</protein>
<dbReference type="PROSITE" id="PS51257">
    <property type="entry name" value="PROKAR_LIPOPROTEIN"/>
    <property type="match status" value="1"/>
</dbReference>
<evidence type="ECO:0000313" key="1">
    <source>
        <dbReference type="EMBL" id="DAF59479.1"/>
    </source>
</evidence>
<evidence type="ECO:0008006" key="2">
    <source>
        <dbReference type="Google" id="ProtNLM"/>
    </source>
</evidence>
<organism evidence="1">
    <name type="scientific">Caudovirales sp. ctIZM3</name>
    <dbReference type="NCBI Taxonomy" id="2827633"/>
    <lineage>
        <taxon>Viruses</taxon>
        <taxon>Duplodnaviria</taxon>
        <taxon>Heunggongvirae</taxon>
        <taxon>Uroviricota</taxon>
        <taxon>Caudoviricetes</taxon>
    </lineage>
</organism>
<accession>A0A8S5T925</accession>
<proteinExistence type="predicted"/>
<reference evidence="1" key="1">
    <citation type="journal article" date="2021" name="Proc. Natl. Acad. Sci. U.S.A.">
        <title>A Catalog of Tens of Thousands of Viruses from Human Metagenomes Reveals Hidden Associations with Chronic Diseases.</title>
        <authorList>
            <person name="Tisza M.J."/>
            <person name="Buck C.B."/>
        </authorList>
    </citation>
    <scope>NUCLEOTIDE SEQUENCE</scope>
    <source>
        <strain evidence="1">CtIZM3</strain>
    </source>
</reference>
<name>A0A8S5T925_9CAUD</name>
<sequence length="164" mass="18144">MMNKEHMKVALWLLAGFIAGCVITKTFTSVRCAEKTPVYTQETSKITTKSTLKVTPKVTASDTDLVVSNKYVAKINGEYVEAPVKTTKDTSTAVVSSTIDVTPLVKQMTPKWEAGVGVGCVDKEIMPCVTLQRNYKQDRAVEAVIQMDDRGHFKGASVIHKWRF</sequence>
<dbReference type="EMBL" id="BK032770">
    <property type="protein sequence ID" value="DAF59479.1"/>
    <property type="molecule type" value="Genomic_DNA"/>
</dbReference>